<dbReference type="GO" id="GO:0016788">
    <property type="term" value="F:hydrolase activity, acting on ester bonds"/>
    <property type="evidence" value="ECO:0007669"/>
    <property type="project" value="UniProtKB-UniRule"/>
</dbReference>
<keyword evidence="4 5" id="KW-0378">Hydrolase</keyword>
<sequence length="127" mass="13737">MKYLGIDYGLKKIGLALSEGMIASPLTTLNTSSLSDALSKVQEIMTKEGIETVAIGLPDSGSSRQITEAFIAEFKKNSLVKIIGVSETLSTQTAKRNLQQLGVSRKKRQQDDSMAAALILQDYLDSI</sequence>
<dbReference type="AlphaFoldDB" id="A0A1F5KGQ1"/>
<proteinExistence type="inferred from homology"/>
<evidence type="ECO:0000313" key="8">
    <source>
        <dbReference type="Proteomes" id="UP000177328"/>
    </source>
</evidence>
<dbReference type="NCBIfam" id="TIGR00250">
    <property type="entry name" value="RNAse_H_YqgF"/>
    <property type="match status" value="1"/>
</dbReference>
<dbReference type="GO" id="GO:0005829">
    <property type="term" value="C:cytosol"/>
    <property type="evidence" value="ECO:0007669"/>
    <property type="project" value="TreeGrafter"/>
</dbReference>
<comment type="caution">
    <text evidence="7">The sequence shown here is derived from an EMBL/GenBank/DDBJ whole genome shotgun (WGS) entry which is preliminary data.</text>
</comment>
<dbReference type="SMART" id="SM00732">
    <property type="entry name" value="YqgFc"/>
    <property type="match status" value="1"/>
</dbReference>
<gene>
    <name evidence="7" type="ORF">A3D25_04190</name>
</gene>
<dbReference type="Gene3D" id="3.30.420.140">
    <property type="entry name" value="YqgF/RNase H-like domain"/>
    <property type="match status" value="1"/>
</dbReference>
<dbReference type="Proteomes" id="UP000177328">
    <property type="component" value="Unassembled WGS sequence"/>
</dbReference>
<evidence type="ECO:0000256" key="1">
    <source>
        <dbReference type="ARBA" id="ARBA00022490"/>
    </source>
</evidence>
<dbReference type="EMBL" id="MFDD01000014">
    <property type="protein sequence ID" value="OGE39975.1"/>
    <property type="molecule type" value="Genomic_DNA"/>
</dbReference>
<keyword evidence="3 5" id="KW-0540">Nuclease</keyword>
<evidence type="ECO:0000256" key="5">
    <source>
        <dbReference type="HAMAP-Rule" id="MF_00651"/>
    </source>
</evidence>
<dbReference type="InterPro" id="IPR005227">
    <property type="entry name" value="YqgF"/>
</dbReference>
<dbReference type="EC" id="3.1.-.-" evidence="5"/>
<dbReference type="InterPro" id="IPR012337">
    <property type="entry name" value="RNaseH-like_sf"/>
</dbReference>
<evidence type="ECO:0000256" key="4">
    <source>
        <dbReference type="ARBA" id="ARBA00022801"/>
    </source>
</evidence>
<keyword evidence="2 5" id="KW-0690">Ribosome biogenesis</keyword>
<name>A0A1F5KGQ1_9BACT</name>
<dbReference type="InterPro" id="IPR037027">
    <property type="entry name" value="YqgF/RNaseH-like_dom_sf"/>
</dbReference>
<dbReference type="Pfam" id="PF03652">
    <property type="entry name" value="RuvX"/>
    <property type="match status" value="1"/>
</dbReference>
<dbReference type="PANTHER" id="PTHR33317:SF4">
    <property type="entry name" value="POLYNUCLEOTIDYL TRANSFERASE, RIBONUCLEASE H-LIKE SUPERFAMILY PROTEIN"/>
    <property type="match status" value="1"/>
</dbReference>
<comment type="function">
    <text evidence="5">Could be a nuclease involved in processing of the 5'-end of pre-16S rRNA.</text>
</comment>
<dbReference type="CDD" id="cd16964">
    <property type="entry name" value="YqgF"/>
    <property type="match status" value="1"/>
</dbReference>
<protein>
    <recommendedName>
        <fullName evidence="5">Putative pre-16S rRNA nuclease</fullName>
        <ecNumber evidence="5">3.1.-.-</ecNumber>
    </recommendedName>
</protein>
<dbReference type="PANTHER" id="PTHR33317">
    <property type="entry name" value="POLYNUCLEOTIDYL TRANSFERASE, RIBONUCLEASE H-LIKE SUPERFAMILY PROTEIN"/>
    <property type="match status" value="1"/>
</dbReference>
<accession>A0A1F5KGQ1</accession>
<dbReference type="SUPFAM" id="SSF53098">
    <property type="entry name" value="Ribonuclease H-like"/>
    <property type="match status" value="1"/>
</dbReference>
<comment type="subcellular location">
    <subcellularLocation>
        <location evidence="5">Cytoplasm</location>
    </subcellularLocation>
</comment>
<organism evidence="7 8">
    <name type="scientific">Candidatus Daviesbacteria bacterium RIFCSPHIGHO2_02_FULL_43_12</name>
    <dbReference type="NCBI Taxonomy" id="1797776"/>
    <lineage>
        <taxon>Bacteria</taxon>
        <taxon>Candidatus Daviesiibacteriota</taxon>
    </lineage>
</organism>
<reference evidence="7 8" key="1">
    <citation type="journal article" date="2016" name="Nat. Commun.">
        <title>Thousands of microbial genomes shed light on interconnected biogeochemical processes in an aquifer system.</title>
        <authorList>
            <person name="Anantharaman K."/>
            <person name="Brown C.T."/>
            <person name="Hug L.A."/>
            <person name="Sharon I."/>
            <person name="Castelle C.J."/>
            <person name="Probst A.J."/>
            <person name="Thomas B.C."/>
            <person name="Singh A."/>
            <person name="Wilkins M.J."/>
            <person name="Karaoz U."/>
            <person name="Brodie E.L."/>
            <person name="Williams K.H."/>
            <person name="Hubbard S.S."/>
            <person name="Banfield J.F."/>
        </authorList>
    </citation>
    <scope>NUCLEOTIDE SEQUENCE [LARGE SCALE GENOMIC DNA]</scope>
</reference>
<evidence type="ECO:0000259" key="6">
    <source>
        <dbReference type="SMART" id="SM00732"/>
    </source>
</evidence>
<evidence type="ECO:0000256" key="3">
    <source>
        <dbReference type="ARBA" id="ARBA00022722"/>
    </source>
</evidence>
<comment type="similarity">
    <text evidence="5">Belongs to the YqgF HJR family.</text>
</comment>
<evidence type="ECO:0000313" key="7">
    <source>
        <dbReference type="EMBL" id="OGE39975.1"/>
    </source>
</evidence>
<feature type="domain" description="YqgF/RNase H-like" evidence="6">
    <location>
        <begin position="1"/>
        <end position="94"/>
    </location>
</feature>
<dbReference type="GO" id="GO:0000967">
    <property type="term" value="P:rRNA 5'-end processing"/>
    <property type="evidence" value="ECO:0007669"/>
    <property type="project" value="UniProtKB-UniRule"/>
</dbReference>
<keyword evidence="1 5" id="KW-0963">Cytoplasm</keyword>
<dbReference type="InterPro" id="IPR006641">
    <property type="entry name" value="YqgF/RNaseH-like_dom"/>
</dbReference>
<dbReference type="HAMAP" id="MF_00651">
    <property type="entry name" value="Nuclease_YqgF"/>
    <property type="match status" value="1"/>
</dbReference>
<dbReference type="GO" id="GO:0004518">
    <property type="term" value="F:nuclease activity"/>
    <property type="evidence" value="ECO:0007669"/>
    <property type="project" value="UniProtKB-KW"/>
</dbReference>
<evidence type="ECO:0000256" key="2">
    <source>
        <dbReference type="ARBA" id="ARBA00022517"/>
    </source>
</evidence>